<name>A0A517PWX4_9PLAN</name>
<protein>
    <recommendedName>
        <fullName evidence="4">DoxX family protein</fullName>
    </recommendedName>
</protein>
<keyword evidence="3" id="KW-1185">Reference proteome</keyword>
<dbReference type="Proteomes" id="UP000320421">
    <property type="component" value="Chromosome"/>
</dbReference>
<evidence type="ECO:0000313" key="3">
    <source>
        <dbReference type="Proteomes" id="UP000320421"/>
    </source>
</evidence>
<feature type="transmembrane region" description="Helical" evidence="1">
    <location>
        <begin position="20"/>
        <end position="38"/>
    </location>
</feature>
<sequence>MTESNFVNHAPQLPTSTPRFALYFVRFALAASFLSAVADRFGLWGAAGTGEVSWGEFQSFLEFTSLLLWFLPEPLVVFCGWAATILEIVLAVGLITGIQLRAVALGSCLLLLTFALCMTFGTGPEGPLSFSVWTASAASLLLATHPQLHTPAAA</sequence>
<evidence type="ECO:0000256" key="1">
    <source>
        <dbReference type="SAM" id="Phobius"/>
    </source>
</evidence>
<dbReference type="EMBL" id="CP036266">
    <property type="protein sequence ID" value="QDT23881.1"/>
    <property type="molecule type" value="Genomic_DNA"/>
</dbReference>
<evidence type="ECO:0000313" key="2">
    <source>
        <dbReference type="EMBL" id="QDT23881.1"/>
    </source>
</evidence>
<evidence type="ECO:0008006" key="4">
    <source>
        <dbReference type="Google" id="ProtNLM"/>
    </source>
</evidence>
<keyword evidence="1" id="KW-0472">Membrane</keyword>
<accession>A0A517PWX4</accession>
<keyword evidence="1" id="KW-1133">Transmembrane helix</keyword>
<dbReference type="AlphaFoldDB" id="A0A517PWX4"/>
<keyword evidence="1" id="KW-0812">Transmembrane</keyword>
<proteinExistence type="predicted"/>
<organism evidence="2 3">
    <name type="scientific">Gimesia chilikensis</name>
    <dbReference type="NCBI Taxonomy" id="2605989"/>
    <lineage>
        <taxon>Bacteria</taxon>
        <taxon>Pseudomonadati</taxon>
        <taxon>Planctomycetota</taxon>
        <taxon>Planctomycetia</taxon>
        <taxon>Planctomycetales</taxon>
        <taxon>Planctomycetaceae</taxon>
        <taxon>Gimesia</taxon>
    </lineage>
</organism>
<feature type="transmembrane region" description="Helical" evidence="1">
    <location>
        <begin position="75"/>
        <end position="95"/>
    </location>
</feature>
<feature type="transmembrane region" description="Helical" evidence="1">
    <location>
        <begin position="102"/>
        <end position="121"/>
    </location>
</feature>
<gene>
    <name evidence="2" type="ORF">HG66A1_57060</name>
</gene>
<reference evidence="2 3" key="1">
    <citation type="submission" date="2019-02" db="EMBL/GenBank/DDBJ databases">
        <title>Deep-cultivation of Planctomycetes and their phenomic and genomic characterization uncovers novel biology.</title>
        <authorList>
            <person name="Wiegand S."/>
            <person name="Jogler M."/>
            <person name="Boedeker C."/>
            <person name="Pinto D."/>
            <person name="Vollmers J."/>
            <person name="Rivas-Marin E."/>
            <person name="Kohn T."/>
            <person name="Peeters S.H."/>
            <person name="Heuer A."/>
            <person name="Rast P."/>
            <person name="Oberbeckmann S."/>
            <person name="Bunk B."/>
            <person name="Jeske O."/>
            <person name="Meyerdierks A."/>
            <person name="Storesund J.E."/>
            <person name="Kallscheuer N."/>
            <person name="Luecker S."/>
            <person name="Lage O.M."/>
            <person name="Pohl T."/>
            <person name="Merkel B.J."/>
            <person name="Hornburger P."/>
            <person name="Mueller R.-W."/>
            <person name="Bruemmer F."/>
            <person name="Labrenz M."/>
            <person name="Spormann A.M."/>
            <person name="Op den Camp H."/>
            <person name="Overmann J."/>
            <person name="Amann R."/>
            <person name="Jetten M.S.M."/>
            <person name="Mascher T."/>
            <person name="Medema M.H."/>
            <person name="Devos D.P."/>
            <person name="Kaster A.-K."/>
            <person name="Ovreas L."/>
            <person name="Rohde M."/>
            <person name="Galperin M.Y."/>
            <person name="Jogler C."/>
        </authorList>
    </citation>
    <scope>NUCLEOTIDE SEQUENCE [LARGE SCALE GENOMIC DNA]</scope>
    <source>
        <strain evidence="2 3">HG66A1</strain>
    </source>
</reference>